<dbReference type="Pfam" id="PF06527">
    <property type="entry name" value="TniQ"/>
    <property type="match status" value="1"/>
</dbReference>
<comment type="caution">
    <text evidence="2">The sequence shown here is derived from an EMBL/GenBank/DDBJ whole genome shotgun (WGS) entry which is preliminary data.</text>
</comment>
<evidence type="ECO:0000313" key="3">
    <source>
        <dbReference type="Proteomes" id="UP000276985"/>
    </source>
</evidence>
<name>A0ABD7K0U2_PSEAI</name>
<reference evidence="2 3" key="1">
    <citation type="submission" date="2018-12" db="EMBL/GenBank/DDBJ databases">
        <title>Pseudomonas aeruginosa Diversity Panel.</title>
        <authorList>
            <person name="Snesrud E."/>
            <person name="Mcgann P."/>
        </authorList>
    </citation>
    <scope>NUCLEOTIDE SEQUENCE [LARGE SCALE GENOMIC DNA]</scope>
    <source>
        <strain evidence="2 3">MRSN6241</strain>
    </source>
</reference>
<dbReference type="AlphaFoldDB" id="A0ABD7K0U2"/>
<dbReference type="Proteomes" id="UP000276985">
    <property type="component" value="Unassembled WGS sequence"/>
</dbReference>
<feature type="domain" description="TniQ" evidence="1">
    <location>
        <begin position="20"/>
        <end position="138"/>
    </location>
</feature>
<protein>
    <recommendedName>
        <fullName evidence="1">TniQ domain-containing protein</fullName>
    </recommendedName>
</protein>
<dbReference type="EMBL" id="RXTL01000025">
    <property type="protein sequence ID" value="RTS43710.1"/>
    <property type="molecule type" value="Genomic_DNA"/>
</dbReference>
<organism evidence="2 3">
    <name type="scientific">Pseudomonas aeruginosa</name>
    <dbReference type="NCBI Taxonomy" id="287"/>
    <lineage>
        <taxon>Bacteria</taxon>
        <taxon>Pseudomonadati</taxon>
        <taxon>Pseudomonadota</taxon>
        <taxon>Gammaproteobacteria</taxon>
        <taxon>Pseudomonadales</taxon>
        <taxon>Pseudomonadaceae</taxon>
        <taxon>Pseudomonas</taxon>
    </lineage>
</organism>
<proteinExistence type="predicted"/>
<evidence type="ECO:0000313" key="2">
    <source>
        <dbReference type="EMBL" id="RTS43710.1"/>
    </source>
</evidence>
<dbReference type="InterPro" id="IPR009492">
    <property type="entry name" value="TniQ"/>
</dbReference>
<accession>A0ABD7K0U2</accession>
<sequence>MIVTLDDALLNPQPRYCGLKPKHIPYESAYSIFCRFSLFNVVMGGSLVKILRHHCGPSPAQRRQFRNLSHLGSVRVDGLQELLGLHAWQAESMFLTPTFVRPDRHVASVLRFCPACLAQGRHYTLFQYELIGTCPVHGGGLLSQCPHCGASTTYKLHANLLKHPYGCWHCGRQLGAPRDRQSLHFTSPLGAERLRQAHQLLKLGKAGRVVFDIAGAEDFQCDNILQLSQSIEQFARVEADLFRELQVMACNPSLSVVLTRYPTFHPDNRSEKRAPEEADEALANELAAITKSIFRNFKKRYFPALRLTDRVLAMLWRDIQGVSLPVEYYSGMAFLDWLSYWRNAKVPSGLRYSAAGCQKRMRAWIAEKKRHGVFRRANTLSSERWLLRQMLACEITTLLQRQSEQGLALAEKGTPAQTDVRYHRLIHPVCWAVYFSEENRGMSSLTFISALSWQASCSGEHDGRSVVDCKLVHSHDWEAVLHSLNA</sequence>
<gene>
    <name evidence="2" type="ORF">DY940_20540</name>
</gene>
<evidence type="ECO:0000259" key="1">
    <source>
        <dbReference type="Pfam" id="PF06527"/>
    </source>
</evidence>